<sequence>KMSKSLGNVVDPLRMTREMGADILRLWVSSADYRNDVSVSP</sequence>
<evidence type="ECO:0000256" key="3">
    <source>
        <dbReference type="ARBA" id="ARBA00022840"/>
    </source>
</evidence>
<evidence type="ECO:0000259" key="6">
    <source>
        <dbReference type="Pfam" id="PF00133"/>
    </source>
</evidence>
<dbReference type="GO" id="GO:0004812">
    <property type="term" value="F:aminoacyl-tRNA ligase activity"/>
    <property type="evidence" value="ECO:0007669"/>
    <property type="project" value="UniProtKB-KW"/>
</dbReference>
<gene>
    <name evidence="7" type="ORF">DDZ44_11295</name>
</gene>
<keyword evidence="2" id="KW-0547">Nucleotide-binding</keyword>
<dbReference type="EMBL" id="DNZF01000245">
    <property type="protein sequence ID" value="HBK54510.1"/>
    <property type="molecule type" value="Genomic_DNA"/>
</dbReference>
<feature type="domain" description="Aminoacyl-tRNA synthetase class Ia" evidence="6">
    <location>
        <begin position="1"/>
        <end position="40"/>
    </location>
</feature>
<dbReference type="GO" id="GO:0006418">
    <property type="term" value="P:tRNA aminoacylation for protein translation"/>
    <property type="evidence" value="ECO:0007669"/>
    <property type="project" value="InterPro"/>
</dbReference>
<dbReference type="AlphaFoldDB" id="A0A354YYT7"/>
<dbReference type="SUPFAM" id="SSF52374">
    <property type="entry name" value="Nucleotidylyl transferase"/>
    <property type="match status" value="1"/>
</dbReference>
<dbReference type="InterPro" id="IPR002300">
    <property type="entry name" value="aa-tRNA-synth_Ia"/>
</dbReference>
<proteinExistence type="predicted"/>
<feature type="non-terminal residue" evidence="7">
    <location>
        <position position="41"/>
    </location>
</feature>
<dbReference type="Pfam" id="PF00133">
    <property type="entry name" value="tRNA-synt_1"/>
    <property type="match status" value="1"/>
</dbReference>
<dbReference type="Gene3D" id="3.40.50.620">
    <property type="entry name" value="HUPs"/>
    <property type="match status" value="1"/>
</dbReference>
<feature type="non-terminal residue" evidence="7">
    <location>
        <position position="1"/>
    </location>
</feature>
<keyword evidence="1" id="KW-0436">Ligase</keyword>
<reference evidence="7 8" key="1">
    <citation type="journal article" date="2018" name="Nat. Biotechnol.">
        <title>A standardized bacterial taxonomy based on genome phylogeny substantially revises the tree of life.</title>
        <authorList>
            <person name="Parks D.H."/>
            <person name="Chuvochina M."/>
            <person name="Waite D.W."/>
            <person name="Rinke C."/>
            <person name="Skarshewski A."/>
            <person name="Chaumeil P.A."/>
            <person name="Hugenholtz P."/>
        </authorList>
    </citation>
    <scope>NUCLEOTIDE SEQUENCE [LARGE SCALE GENOMIC DNA]</scope>
    <source>
        <strain evidence="7">UBA10948</strain>
    </source>
</reference>
<dbReference type="Proteomes" id="UP000263273">
    <property type="component" value="Unassembled WGS sequence"/>
</dbReference>
<comment type="caution">
    <text evidence="7">The sequence shown here is derived from an EMBL/GenBank/DDBJ whole genome shotgun (WGS) entry which is preliminary data.</text>
</comment>
<keyword evidence="5" id="KW-0030">Aminoacyl-tRNA synthetase</keyword>
<keyword evidence="3" id="KW-0067">ATP-binding</keyword>
<evidence type="ECO:0000313" key="8">
    <source>
        <dbReference type="Proteomes" id="UP000263273"/>
    </source>
</evidence>
<dbReference type="InterPro" id="IPR014729">
    <property type="entry name" value="Rossmann-like_a/b/a_fold"/>
</dbReference>
<evidence type="ECO:0000256" key="1">
    <source>
        <dbReference type="ARBA" id="ARBA00022598"/>
    </source>
</evidence>
<evidence type="ECO:0000256" key="4">
    <source>
        <dbReference type="ARBA" id="ARBA00022917"/>
    </source>
</evidence>
<name>A0A354YYT7_9FIRM</name>
<evidence type="ECO:0000256" key="5">
    <source>
        <dbReference type="ARBA" id="ARBA00023146"/>
    </source>
</evidence>
<keyword evidence="4" id="KW-0648">Protein biosynthesis</keyword>
<protein>
    <recommendedName>
        <fullName evidence="6">Aminoacyl-tRNA synthetase class Ia domain-containing protein</fullName>
    </recommendedName>
</protein>
<accession>A0A354YYT7</accession>
<evidence type="ECO:0000256" key="2">
    <source>
        <dbReference type="ARBA" id="ARBA00022741"/>
    </source>
</evidence>
<organism evidence="7 8">
    <name type="scientific">Syntrophomonas wolfei</name>
    <dbReference type="NCBI Taxonomy" id="863"/>
    <lineage>
        <taxon>Bacteria</taxon>
        <taxon>Bacillati</taxon>
        <taxon>Bacillota</taxon>
        <taxon>Clostridia</taxon>
        <taxon>Eubacteriales</taxon>
        <taxon>Syntrophomonadaceae</taxon>
        <taxon>Syntrophomonas</taxon>
    </lineage>
</organism>
<dbReference type="GO" id="GO:0005524">
    <property type="term" value="F:ATP binding"/>
    <property type="evidence" value="ECO:0007669"/>
    <property type="project" value="UniProtKB-KW"/>
</dbReference>
<evidence type="ECO:0000313" key="7">
    <source>
        <dbReference type="EMBL" id="HBK54510.1"/>
    </source>
</evidence>